<evidence type="ECO:0008006" key="4">
    <source>
        <dbReference type="Google" id="ProtNLM"/>
    </source>
</evidence>
<evidence type="ECO:0000256" key="1">
    <source>
        <dbReference type="SAM" id="SignalP"/>
    </source>
</evidence>
<feature type="chain" id="PRO_5045944674" description="DUF2946 domain-containing protein" evidence="1">
    <location>
        <begin position="34"/>
        <end position="113"/>
    </location>
</feature>
<reference evidence="3" key="1">
    <citation type="journal article" date="2019" name="Int. J. Syst. Evol. Microbiol.">
        <title>The Global Catalogue of Microorganisms (GCM) 10K type strain sequencing project: providing services to taxonomists for standard genome sequencing and annotation.</title>
        <authorList>
            <consortium name="The Broad Institute Genomics Platform"/>
            <consortium name="The Broad Institute Genome Sequencing Center for Infectious Disease"/>
            <person name="Wu L."/>
            <person name="Ma J."/>
        </authorList>
    </citation>
    <scope>NUCLEOTIDE SEQUENCE [LARGE SCALE GENOMIC DNA]</scope>
    <source>
        <strain evidence="3">KCTC 23701</strain>
    </source>
</reference>
<name>A0ABQ3GUR9_9NEIS</name>
<comment type="caution">
    <text evidence="2">The sequence shown here is derived from an EMBL/GenBank/DDBJ whole genome shotgun (WGS) entry which is preliminary data.</text>
</comment>
<dbReference type="Proteomes" id="UP000604737">
    <property type="component" value="Unassembled WGS sequence"/>
</dbReference>
<evidence type="ECO:0000313" key="3">
    <source>
        <dbReference type="Proteomes" id="UP000604737"/>
    </source>
</evidence>
<sequence>MFKFSVALRPRPGRWLLLALMCLLPWQSLYASAAPMHVTAMAHAEVAQNSDCHGTADKAAKADCDSVHCAACTPPIIHRQTMTLPTLVPVRVATALPTPLDIVPAPALKPPRR</sequence>
<keyword evidence="3" id="KW-1185">Reference proteome</keyword>
<proteinExistence type="predicted"/>
<organism evidence="2 3">
    <name type="scientific">Jeongeupia chitinilytica</name>
    <dbReference type="NCBI Taxonomy" id="1041641"/>
    <lineage>
        <taxon>Bacteria</taxon>
        <taxon>Pseudomonadati</taxon>
        <taxon>Pseudomonadota</taxon>
        <taxon>Betaproteobacteria</taxon>
        <taxon>Neisseriales</taxon>
        <taxon>Chitinibacteraceae</taxon>
        <taxon>Jeongeupia</taxon>
    </lineage>
</organism>
<accession>A0ABQ3GUR9</accession>
<feature type="signal peptide" evidence="1">
    <location>
        <begin position="1"/>
        <end position="33"/>
    </location>
</feature>
<protein>
    <recommendedName>
        <fullName evidence="4">DUF2946 domain-containing protein</fullName>
    </recommendedName>
</protein>
<dbReference type="RefSeq" id="WP_189458332.1">
    <property type="nucleotide sequence ID" value="NZ_BMYO01000001.1"/>
</dbReference>
<gene>
    <name evidence="2" type="ORF">GCM10007350_02500</name>
</gene>
<dbReference type="EMBL" id="BMYO01000001">
    <property type="protein sequence ID" value="GHD56079.1"/>
    <property type="molecule type" value="Genomic_DNA"/>
</dbReference>
<evidence type="ECO:0000313" key="2">
    <source>
        <dbReference type="EMBL" id="GHD56079.1"/>
    </source>
</evidence>
<keyword evidence="1" id="KW-0732">Signal</keyword>